<protein>
    <recommendedName>
        <fullName evidence="2">non-specific serine/threonine protein kinase</fullName>
        <ecNumber evidence="2">2.7.11.1</ecNumber>
    </recommendedName>
</protein>
<dbReference type="Gramene" id="OPUNC09G04430.2">
    <property type="protein sequence ID" value="OPUNC09G04430.2"/>
    <property type="gene ID" value="OPUNC09G04430"/>
</dbReference>
<evidence type="ECO:0000256" key="14">
    <source>
        <dbReference type="ARBA" id="ARBA00048679"/>
    </source>
</evidence>
<dbReference type="FunFam" id="2.90.10.30:FF:000003">
    <property type="entry name" value="Os04g0303100 protein"/>
    <property type="match status" value="2"/>
</dbReference>
<reference evidence="21" key="2">
    <citation type="submission" date="2018-05" db="EMBL/GenBank/DDBJ databases">
        <title>OpunRS2 (Oryza punctata Reference Sequence Version 2).</title>
        <authorList>
            <person name="Zhang J."/>
            <person name="Kudrna D."/>
            <person name="Lee S."/>
            <person name="Talag J."/>
            <person name="Welchert J."/>
            <person name="Wing R.A."/>
        </authorList>
    </citation>
    <scope>NUCLEOTIDE SEQUENCE [LARGE SCALE GENOMIC DNA]</scope>
</reference>
<evidence type="ECO:0000256" key="11">
    <source>
        <dbReference type="ARBA" id="ARBA00023170"/>
    </source>
</evidence>
<comment type="catalytic activity">
    <reaction evidence="14">
        <text>L-seryl-[protein] + ATP = O-phospho-L-seryl-[protein] + ADP + H(+)</text>
        <dbReference type="Rhea" id="RHEA:17989"/>
        <dbReference type="Rhea" id="RHEA-COMP:9863"/>
        <dbReference type="Rhea" id="RHEA-COMP:11604"/>
        <dbReference type="ChEBI" id="CHEBI:15378"/>
        <dbReference type="ChEBI" id="CHEBI:29999"/>
        <dbReference type="ChEBI" id="CHEBI:30616"/>
        <dbReference type="ChEBI" id="CHEBI:83421"/>
        <dbReference type="ChEBI" id="CHEBI:456216"/>
        <dbReference type="EC" id="2.7.11.1"/>
    </reaction>
</comment>
<dbReference type="InterPro" id="IPR000858">
    <property type="entry name" value="S_locus_glycoprot_dom"/>
</dbReference>
<comment type="catalytic activity">
    <reaction evidence="13">
        <text>L-threonyl-[protein] + ATP = O-phospho-L-threonyl-[protein] + ADP + H(+)</text>
        <dbReference type="Rhea" id="RHEA:46608"/>
        <dbReference type="Rhea" id="RHEA-COMP:11060"/>
        <dbReference type="Rhea" id="RHEA-COMP:11605"/>
        <dbReference type="ChEBI" id="CHEBI:15378"/>
        <dbReference type="ChEBI" id="CHEBI:30013"/>
        <dbReference type="ChEBI" id="CHEBI:30616"/>
        <dbReference type="ChEBI" id="CHEBI:61977"/>
        <dbReference type="ChEBI" id="CHEBI:456216"/>
        <dbReference type="EC" id="2.7.11.1"/>
    </reaction>
</comment>
<dbReference type="Pfam" id="PF00069">
    <property type="entry name" value="Pkinase"/>
    <property type="match status" value="2"/>
</dbReference>
<dbReference type="PROSITE" id="PS50948">
    <property type="entry name" value="PAN"/>
    <property type="match status" value="2"/>
</dbReference>
<evidence type="ECO:0000256" key="5">
    <source>
        <dbReference type="ARBA" id="ARBA00022679"/>
    </source>
</evidence>
<evidence type="ECO:0000256" key="9">
    <source>
        <dbReference type="ARBA" id="ARBA00022840"/>
    </source>
</evidence>
<feature type="binding site" evidence="15">
    <location>
        <position position="1332"/>
    </location>
    <ligand>
        <name>ATP</name>
        <dbReference type="ChEBI" id="CHEBI:30616"/>
    </ligand>
</feature>
<dbReference type="PROSITE" id="PS50011">
    <property type="entry name" value="PROTEIN_KINASE_DOM"/>
    <property type="match status" value="2"/>
</dbReference>
<dbReference type="SUPFAM" id="SSF51110">
    <property type="entry name" value="alpha-D-mannose-specific plant lectins"/>
    <property type="match status" value="2"/>
</dbReference>
<dbReference type="InterPro" id="IPR001245">
    <property type="entry name" value="Ser-Thr/Tyr_kinase_cat_dom"/>
</dbReference>
<dbReference type="GO" id="GO:0004674">
    <property type="term" value="F:protein serine/threonine kinase activity"/>
    <property type="evidence" value="ECO:0007669"/>
    <property type="project" value="UniProtKB-KW"/>
</dbReference>
<dbReference type="EnsemblPlants" id="OPUNC09G04430.2">
    <property type="protein sequence ID" value="OPUNC09G04430.2"/>
    <property type="gene ID" value="OPUNC09G04430"/>
</dbReference>
<feature type="transmembrane region" description="Helical" evidence="16">
    <location>
        <begin position="423"/>
        <end position="447"/>
    </location>
</feature>
<dbReference type="FunFam" id="3.30.200.20:FF:000039">
    <property type="entry name" value="receptor-like protein kinase FERONIA"/>
    <property type="match status" value="1"/>
</dbReference>
<dbReference type="GO" id="GO:0005524">
    <property type="term" value="F:ATP binding"/>
    <property type="evidence" value="ECO:0007669"/>
    <property type="project" value="UniProtKB-UniRule"/>
</dbReference>
<dbReference type="GO" id="GO:0051707">
    <property type="term" value="P:response to other organism"/>
    <property type="evidence" value="ECO:0007669"/>
    <property type="project" value="UniProtKB-ARBA"/>
</dbReference>
<evidence type="ECO:0000259" key="18">
    <source>
        <dbReference type="PROSITE" id="PS50011"/>
    </source>
</evidence>
<feature type="domain" description="Apple" evidence="20">
    <location>
        <begin position="1133"/>
        <end position="1218"/>
    </location>
</feature>
<keyword evidence="16" id="KW-1133">Transmembrane helix</keyword>
<comment type="subcellular location">
    <subcellularLocation>
        <location evidence="1">Cell membrane</location>
        <topology evidence="1">Single-pass type I membrane protein</topology>
    </subcellularLocation>
</comment>
<accession>A0A0E0LZM9</accession>
<keyword evidence="6 17" id="KW-0732">Signal</keyword>
<dbReference type="Pfam" id="PF00954">
    <property type="entry name" value="S_locus_glycop"/>
    <property type="match status" value="2"/>
</dbReference>
<dbReference type="PROSITE" id="PS00108">
    <property type="entry name" value="PROTEIN_KINASE_ST"/>
    <property type="match status" value="2"/>
</dbReference>
<dbReference type="EC" id="2.7.11.1" evidence="2"/>
<evidence type="ECO:0000256" key="15">
    <source>
        <dbReference type="PROSITE-ProRule" id="PRU10141"/>
    </source>
</evidence>
<evidence type="ECO:0000256" key="17">
    <source>
        <dbReference type="SAM" id="SignalP"/>
    </source>
</evidence>
<keyword evidence="12" id="KW-0325">Glycoprotein</keyword>
<feature type="domain" description="Bulb-type lectin" evidence="19">
    <location>
        <begin position="23"/>
        <end position="153"/>
    </location>
</feature>
<dbReference type="HOGENOM" id="CLU_000288_178_6_1"/>
<dbReference type="Gene3D" id="2.90.10.10">
    <property type="entry name" value="Bulb-type lectin domain"/>
    <property type="match status" value="2"/>
</dbReference>
<name>A0A0E0LZM9_ORYPU</name>
<keyword evidence="4" id="KW-0723">Serine/threonine-protein kinase</keyword>
<dbReference type="GO" id="GO:0005886">
    <property type="term" value="C:plasma membrane"/>
    <property type="evidence" value="ECO:0007669"/>
    <property type="project" value="UniProtKB-SubCell"/>
</dbReference>
<evidence type="ECO:0000256" key="7">
    <source>
        <dbReference type="ARBA" id="ARBA00022741"/>
    </source>
</evidence>
<keyword evidence="10" id="KW-1015">Disulfide bond</keyword>
<evidence type="ECO:0000256" key="1">
    <source>
        <dbReference type="ARBA" id="ARBA00004251"/>
    </source>
</evidence>
<keyword evidence="22" id="KW-1185">Reference proteome</keyword>
<dbReference type="eggNOG" id="ENOG502QSWF">
    <property type="taxonomic scope" value="Eukaryota"/>
</dbReference>
<evidence type="ECO:0000259" key="20">
    <source>
        <dbReference type="PROSITE" id="PS50948"/>
    </source>
</evidence>
<dbReference type="InterPro" id="IPR008271">
    <property type="entry name" value="Ser/Thr_kinase_AS"/>
</dbReference>
<feature type="transmembrane region" description="Helical" evidence="16">
    <location>
        <begin position="780"/>
        <end position="804"/>
    </location>
</feature>
<keyword evidence="16" id="KW-0812">Transmembrane</keyword>
<reference evidence="21" key="1">
    <citation type="submission" date="2015-04" db="UniProtKB">
        <authorList>
            <consortium name="EnsemblPlants"/>
        </authorList>
    </citation>
    <scope>IDENTIFICATION</scope>
</reference>
<dbReference type="SUPFAM" id="SSF56112">
    <property type="entry name" value="Protein kinase-like (PK-like)"/>
    <property type="match status" value="2"/>
</dbReference>
<feature type="domain" description="Bulb-type lectin" evidence="19">
    <location>
        <begin position="812"/>
        <end position="937"/>
    </location>
</feature>
<keyword evidence="9 15" id="KW-0067">ATP-binding</keyword>
<dbReference type="OMA" id="CAGNCAC"/>
<evidence type="ECO:0000256" key="10">
    <source>
        <dbReference type="ARBA" id="ARBA00023157"/>
    </source>
</evidence>
<feature type="domain" description="Protein kinase" evidence="18">
    <location>
        <begin position="1305"/>
        <end position="1572"/>
    </location>
</feature>
<feature type="chain" id="PRO_5002366899" description="non-specific serine/threonine protein kinase" evidence="17">
    <location>
        <begin position="23"/>
        <end position="1601"/>
    </location>
</feature>
<dbReference type="CDD" id="cd01098">
    <property type="entry name" value="PAN_AP_plant"/>
    <property type="match status" value="2"/>
</dbReference>
<dbReference type="SMART" id="SM00108">
    <property type="entry name" value="B_lectin"/>
    <property type="match status" value="2"/>
</dbReference>
<feature type="domain" description="Apple" evidence="20">
    <location>
        <begin position="338"/>
        <end position="412"/>
    </location>
</feature>
<dbReference type="InterPro" id="IPR036426">
    <property type="entry name" value="Bulb-type_lectin_dom_sf"/>
</dbReference>
<feature type="binding site" evidence="15">
    <location>
        <position position="525"/>
    </location>
    <ligand>
        <name>ATP</name>
        <dbReference type="ChEBI" id="CHEBI:30616"/>
    </ligand>
</feature>
<dbReference type="Proteomes" id="UP000026962">
    <property type="component" value="Chromosome 9"/>
</dbReference>
<keyword evidence="8" id="KW-0418">Kinase</keyword>
<dbReference type="InterPro" id="IPR003609">
    <property type="entry name" value="Pan_app"/>
</dbReference>
<keyword evidence="16" id="KW-0472">Membrane</keyword>
<evidence type="ECO:0000256" key="4">
    <source>
        <dbReference type="ARBA" id="ARBA00022527"/>
    </source>
</evidence>
<dbReference type="InterPro" id="IPR001480">
    <property type="entry name" value="Bulb-type_lectin_dom"/>
</dbReference>
<evidence type="ECO:0000256" key="3">
    <source>
        <dbReference type="ARBA" id="ARBA00022475"/>
    </source>
</evidence>
<dbReference type="Gene3D" id="1.10.510.10">
    <property type="entry name" value="Transferase(Phosphotransferase) domain 1"/>
    <property type="match status" value="2"/>
</dbReference>
<evidence type="ECO:0000313" key="21">
    <source>
        <dbReference type="EnsemblPlants" id="OPUNC09G04430.2"/>
    </source>
</evidence>
<dbReference type="Pfam" id="PF07714">
    <property type="entry name" value="PK_Tyr_Ser-Thr"/>
    <property type="match status" value="1"/>
</dbReference>
<dbReference type="InterPro" id="IPR011009">
    <property type="entry name" value="Kinase-like_dom_sf"/>
</dbReference>
<evidence type="ECO:0000313" key="22">
    <source>
        <dbReference type="Proteomes" id="UP000026962"/>
    </source>
</evidence>
<dbReference type="SMART" id="SM00220">
    <property type="entry name" value="S_TKc"/>
    <property type="match status" value="2"/>
</dbReference>
<feature type="domain" description="Protein kinase" evidence="18">
    <location>
        <begin position="497"/>
        <end position="749"/>
    </location>
</feature>
<dbReference type="SMART" id="SM00473">
    <property type="entry name" value="PAN_AP"/>
    <property type="match status" value="2"/>
</dbReference>
<feature type="signal peptide" evidence="17">
    <location>
        <begin position="1"/>
        <end position="22"/>
    </location>
</feature>
<evidence type="ECO:0000256" key="8">
    <source>
        <dbReference type="ARBA" id="ARBA00022777"/>
    </source>
</evidence>
<keyword evidence="5" id="KW-0808">Transferase</keyword>
<evidence type="ECO:0000259" key="19">
    <source>
        <dbReference type="PROSITE" id="PS50927"/>
    </source>
</evidence>
<evidence type="ECO:0000256" key="16">
    <source>
        <dbReference type="SAM" id="Phobius"/>
    </source>
</evidence>
<dbReference type="Pfam" id="PF01453">
    <property type="entry name" value="B_lectin"/>
    <property type="match status" value="2"/>
</dbReference>
<dbReference type="PANTHER" id="PTHR27002">
    <property type="entry name" value="RECEPTOR-LIKE SERINE/THREONINE-PROTEIN KINASE SD1-8"/>
    <property type="match status" value="1"/>
</dbReference>
<evidence type="ECO:0000256" key="2">
    <source>
        <dbReference type="ARBA" id="ARBA00012513"/>
    </source>
</evidence>
<dbReference type="InterPro" id="IPR000719">
    <property type="entry name" value="Prot_kinase_dom"/>
</dbReference>
<proteinExistence type="predicted"/>
<dbReference type="Gene3D" id="3.30.200.20">
    <property type="entry name" value="Phosphorylase Kinase, domain 1"/>
    <property type="match status" value="2"/>
</dbReference>
<evidence type="ECO:0000256" key="6">
    <source>
        <dbReference type="ARBA" id="ARBA00022729"/>
    </source>
</evidence>
<dbReference type="CDD" id="cd00028">
    <property type="entry name" value="B_lectin"/>
    <property type="match status" value="2"/>
</dbReference>
<sequence length="1601" mass="176003">MNWIAFNYLTTAILLLLPACVADDQLVPGKPLSVGSTAISNGGAFTLGFFSPTNSTSSSLYLGIWYNDISPLTVVWVANRETPVKDGHGGSSSAPSLTLSNTSDLVLADGDGRVLWTTNITIAASSPAVAVLMNTGNLVVRSPNGTTLWQSFHHPTDTYLPGMKIGINYRTRAGEHLLSWNGPGDPSPGSFSFGGDPDTFLQLFIWNQSRPYWRSAVWTGSPIPSQLMVNGSSLMYLSVVGADDEIYLSFGISDRAPRTRYVLTNSGKLQVLTWDGGASKWNKLGEVPSECERYGGYCHYSEAAPTCECLDGFEAMSTEEWSNGQFSRGCRRTEELRCGSGSDFLALQGMQLPDKFLRVRNKTLHECAAECAGNCSCNLSSEKRDATRCLVWIGELIDTQKVGGETLYLRFAGKRKQRNAVKIAVPVLVSMLIITCICLSWFCIFSGKKGSVKKHKKAQVQAVLTATALQLEEASTTHDHEFPFVNFDDIVTATNNFSKSFMIGQGGFGKVYKGIVQGGQEVAVKRLSRDSDQGIVEFRNEVTLIAKLQHRNLVRLLESGKDAVLDWPARFKIIKGVARGLVYLHHDSRLTIIHRDLKTSNVLLDSEMRPKIADFGMARIFGDNQQNANTRRVVGTYGYMAPEYEMEGIFSVKTDVYSFGVLLLEVISGLKISNIDRIMDFPNLIVYAWSLWMEGKAKDMVDLNITESCILDEALLCIHVGLLCVQENPDDRPLMSSVVSLLENGSTILPTPNQPAYFAPRNNGSANQRRENVFNSRNEMTLTVTIVPGCTCTQAVTVILLFLLSLPLCASDDRLAVGKTLSPGATLVSDGGAFAMGFFSPSNSSGLYLGIWYNNVPKLTVVWVADQLAPITDHPSSSKLTMANDSNLVLSDVAGRVLWRTNVTAEVNSSSAVAVLVNSGNLVLRLPDDTALWQTFEHPSDVFMAGMKLGIDYRTNSGMRIVFWKSAGDPSPGSFSFGVDPERPLQAKIWNGSRVHWRSSMWTGYMVDSNYQKGGKSAIYTAVVYTDDEIYASFTLSVGAPPMHYLMSYSGDLHLQSWSNVSSAWVTNARFPRRDCSLFGYCGAFGYCGNSTGGAGASVSMCHCLEGFEPASGDDWSRGDFSLGCRQKEAVRCGDGFAEFPDMKLPDGYTLVGNMNSDECAAACRRNCSCVAYAYANLSSSTRRDPTRCLMWGGELLDMEKVNESWGDFGETLYLRMAGAGRGTKTSAVKFALPIVLASILIPTCILICVPKFKEMIVKYDGKNNKKRALRVLSISDEFGKEIPAQDLDFPFVEYKETATATDNFSEASMIGKGGFGKVYKGVIGGREVAIKRLSSCSEQGVVEFRNEVLLIAKLQHRNLVRLVGCSIEGDEKLLIYEFMANKSLDAYLFRVARGLLYLHQDSRLTVIHRDLKASNILLDTEMNPKISDFGMARIFGDNQQNGITRRVVGTYGYMAPEYAMGGIFSMKSDVYSFGVLLLEIVSGSRISSTDFIEDFPNLSIYAWNLWNEGKAKNMIDPSIVASCLDEVMLCIHVGLLCVQENLNDRPLMSSVMFILENGSNSLPAPNRPAYFAQRDIKMEQPRDDTLNSNNTVTLTVMEGR</sequence>
<dbReference type="STRING" id="4537.A0A0E0LZM9"/>
<keyword evidence="7 15" id="KW-0547">Nucleotide-binding</keyword>
<evidence type="ECO:0000256" key="12">
    <source>
        <dbReference type="ARBA" id="ARBA00023180"/>
    </source>
</evidence>
<dbReference type="PANTHER" id="PTHR27002:SF1095">
    <property type="entry name" value="G-TYPE LECTIN S-RECEPTOR-LIKE SERINE_THREONINE-PROTEIN KINASE RKS1"/>
    <property type="match status" value="1"/>
</dbReference>
<evidence type="ECO:0000256" key="13">
    <source>
        <dbReference type="ARBA" id="ARBA00047899"/>
    </source>
</evidence>
<dbReference type="PROSITE" id="PS50927">
    <property type="entry name" value="BULB_LECTIN"/>
    <property type="match status" value="2"/>
</dbReference>
<organism evidence="21">
    <name type="scientific">Oryza punctata</name>
    <name type="common">Red rice</name>
    <dbReference type="NCBI Taxonomy" id="4537"/>
    <lineage>
        <taxon>Eukaryota</taxon>
        <taxon>Viridiplantae</taxon>
        <taxon>Streptophyta</taxon>
        <taxon>Embryophyta</taxon>
        <taxon>Tracheophyta</taxon>
        <taxon>Spermatophyta</taxon>
        <taxon>Magnoliopsida</taxon>
        <taxon>Liliopsida</taxon>
        <taxon>Poales</taxon>
        <taxon>Poaceae</taxon>
        <taxon>BOP clade</taxon>
        <taxon>Oryzoideae</taxon>
        <taxon>Oryzeae</taxon>
        <taxon>Oryzinae</taxon>
        <taxon>Oryza</taxon>
    </lineage>
</organism>
<dbReference type="GO" id="GO:0048544">
    <property type="term" value="P:recognition of pollen"/>
    <property type="evidence" value="ECO:0007669"/>
    <property type="project" value="InterPro"/>
</dbReference>
<dbReference type="InterPro" id="IPR017441">
    <property type="entry name" value="Protein_kinase_ATP_BS"/>
</dbReference>
<dbReference type="FunFam" id="3.30.200.20:FF:001238">
    <property type="entry name" value="Os08g0179000 protein"/>
    <property type="match status" value="1"/>
</dbReference>
<keyword evidence="11" id="KW-0675">Receptor</keyword>
<dbReference type="FunFam" id="1.10.510.10:FF:000060">
    <property type="entry name" value="G-type lectin S-receptor-like serine/threonine-protein kinase"/>
    <property type="match status" value="2"/>
</dbReference>
<dbReference type="Pfam" id="PF08276">
    <property type="entry name" value="PAN_2"/>
    <property type="match status" value="2"/>
</dbReference>
<keyword evidence="3" id="KW-1003">Cell membrane</keyword>
<dbReference type="PROSITE" id="PS00107">
    <property type="entry name" value="PROTEIN_KINASE_ATP"/>
    <property type="match status" value="2"/>
</dbReference>